<dbReference type="InterPro" id="IPR035931">
    <property type="entry name" value="YlxR-like_sf"/>
</dbReference>
<dbReference type="PANTHER" id="PTHR34215:SF1">
    <property type="entry name" value="YLXR DOMAIN-CONTAINING PROTEIN"/>
    <property type="match status" value="1"/>
</dbReference>
<dbReference type="Gene3D" id="3.30.1230.10">
    <property type="entry name" value="YlxR-like"/>
    <property type="match status" value="1"/>
</dbReference>
<keyword evidence="4" id="KW-1185">Reference proteome</keyword>
<gene>
    <name evidence="3" type="ORF">FH969_00575</name>
</gene>
<evidence type="ECO:0000313" key="4">
    <source>
        <dbReference type="Proteomes" id="UP000313849"/>
    </source>
</evidence>
<dbReference type="PANTHER" id="PTHR34215">
    <property type="entry name" value="BLL0784 PROTEIN"/>
    <property type="match status" value="1"/>
</dbReference>
<dbReference type="OrthoDB" id="5244965at2"/>
<dbReference type="RefSeq" id="WP_139985377.1">
    <property type="nucleotide sequence ID" value="NZ_VENP01000001.1"/>
</dbReference>
<dbReference type="InterPro" id="IPR037465">
    <property type="entry name" value="YlxR"/>
</dbReference>
<dbReference type="Proteomes" id="UP000313849">
    <property type="component" value="Unassembled WGS sequence"/>
</dbReference>
<dbReference type="AlphaFoldDB" id="A0A5C5BHC9"/>
<dbReference type="EMBL" id="VENP01000001">
    <property type="protein sequence ID" value="TNU77298.1"/>
    <property type="molecule type" value="Genomic_DNA"/>
</dbReference>
<feature type="domain" description="YlxR" evidence="2">
    <location>
        <begin position="41"/>
        <end position="106"/>
    </location>
</feature>
<organism evidence="3 4">
    <name type="scientific">Miniimonas arenae</name>
    <dbReference type="NCBI Taxonomy" id="676201"/>
    <lineage>
        <taxon>Bacteria</taxon>
        <taxon>Bacillati</taxon>
        <taxon>Actinomycetota</taxon>
        <taxon>Actinomycetes</taxon>
        <taxon>Micrococcales</taxon>
        <taxon>Beutenbergiaceae</taxon>
        <taxon>Miniimonas</taxon>
    </lineage>
</organism>
<evidence type="ECO:0000256" key="1">
    <source>
        <dbReference type="SAM" id="MobiDB-lite"/>
    </source>
</evidence>
<reference evidence="3 4" key="1">
    <citation type="submission" date="2019-06" db="EMBL/GenBank/DDBJ databases">
        <title>Draft genome sequence of Miniimonas arenae KCTC 19750T isolated from sea sand.</title>
        <authorList>
            <person name="Park S.-J."/>
        </authorList>
    </citation>
    <scope>NUCLEOTIDE SEQUENCE [LARGE SCALE GENOMIC DNA]</scope>
    <source>
        <strain evidence="3 4">KCTC 19750</strain>
    </source>
</reference>
<comment type="caution">
    <text evidence="3">The sequence shown here is derived from an EMBL/GenBank/DDBJ whole genome shotgun (WGS) entry which is preliminary data.</text>
</comment>
<evidence type="ECO:0000313" key="3">
    <source>
        <dbReference type="EMBL" id="TNU77298.1"/>
    </source>
</evidence>
<dbReference type="SUPFAM" id="SSF64376">
    <property type="entry name" value="YlxR-like"/>
    <property type="match status" value="1"/>
</dbReference>
<name>A0A5C5BHC9_9MICO</name>
<feature type="region of interest" description="Disordered" evidence="1">
    <location>
        <begin position="123"/>
        <end position="152"/>
    </location>
</feature>
<feature type="region of interest" description="Disordered" evidence="1">
    <location>
        <begin position="1"/>
        <end position="45"/>
    </location>
</feature>
<dbReference type="Pfam" id="PF04296">
    <property type="entry name" value="YlxR"/>
    <property type="match status" value="1"/>
</dbReference>
<evidence type="ECO:0000259" key="2">
    <source>
        <dbReference type="Pfam" id="PF04296"/>
    </source>
</evidence>
<sequence length="152" mass="15882">MDGSVSPRSSAPDVREPVTTSAPTSSRADARPAPGPGGPVRTCVGCRGKGARTELVRLVRDGDHPRVVVDEGRSAPGRGGWLHPSQSCLELALRRGGVVRALRLQGPVDTTAVVAWFESGAVHGAASASAPGRSIEQSNERRERVDTPMGTR</sequence>
<proteinExistence type="predicted"/>
<dbReference type="InterPro" id="IPR007393">
    <property type="entry name" value="YlxR_dom"/>
</dbReference>
<feature type="compositionally biased region" description="Low complexity" evidence="1">
    <location>
        <begin position="123"/>
        <end position="132"/>
    </location>
</feature>
<accession>A0A5C5BHC9</accession>
<protein>
    <submittedName>
        <fullName evidence="3">YlxR family protein</fullName>
    </submittedName>
</protein>